<dbReference type="InterPro" id="IPR058249">
    <property type="entry name" value="Pch2_C"/>
</dbReference>
<dbReference type="GO" id="GO:0051598">
    <property type="term" value="P:meiotic recombination checkpoint signaling"/>
    <property type="evidence" value="ECO:0007669"/>
    <property type="project" value="TreeGrafter"/>
</dbReference>
<dbReference type="GO" id="GO:0005524">
    <property type="term" value="F:ATP binding"/>
    <property type="evidence" value="ECO:0007669"/>
    <property type="project" value="UniProtKB-KW"/>
</dbReference>
<dbReference type="GO" id="GO:0005634">
    <property type="term" value="C:nucleus"/>
    <property type="evidence" value="ECO:0007669"/>
    <property type="project" value="TreeGrafter"/>
</dbReference>
<dbReference type="GO" id="GO:0005694">
    <property type="term" value="C:chromosome"/>
    <property type="evidence" value="ECO:0007669"/>
    <property type="project" value="TreeGrafter"/>
</dbReference>
<name>A0A0D2MJE2_9CHLO</name>
<dbReference type="GO" id="GO:0007131">
    <property type="term" value="P:reciprocal meiotic recombination"/>
    <property type="evidence" value="ECO:0007669"/>
    <property type="project" value="TreeGrafter"/>
</dbReference>
<evidence type="ECO:0000313" key="5">
    <source>
        <dbReference type="EMBL" id="KIZ00727.1"/>
    </source>
</evidence>
<dbReference type="InterPro" id="IPR044539">
    <property type="entry name" value="Pch2-like"/>
</dbReference>
<dbReference type="OrthoDB" id="10042665at2759"/>
<accession>A0A0D2MJE2</accession>
<reference evidence="5 6" key="1">
    <citation type="journal article" date="2013" name="BMC Genomics">
        <title>Reconstruction of the lipid metabolism for the microalga Monoraphidium neglectum from its genome sequence reveals characteristics suitable for biofuel production.</title>
        <authorList>
            <person name="Bogen C."/>
            <person name="Al-Dilaimi A."/>
            <person name="Albersmeier A."/>
            <person name="Wichmann J."/>
            <person name="Grundmann M."/>
            <person name="Rupp O."/>
            <person name="Lauersen K.J."/>
            <person name="Blifernez-Klassen O."/>
            <person name="Kalinowski J."/>
            <person name="Goesmann A."/>
            <person name="Mussgnug J.H."/>
            <person name="Kruse O."/>
        </authorList>
    </citation>
    <scope>NUCLEOTIDE SEQUENCE [LARGE SCALE GENOMIC DNA]</scope>
    <source>
        <strain evidence="5 6">SAG 48.87</strain>
    </source>
</reference>
<keyword evidence="6" id="KW-1185">Reference proteome</keyword>
<proteinExistence type="predicted"/>
<evidence type="ECO:0000256" key="2">
    <source>
        <dbReference type="ARBA" id="ARBA00022840"/>
    </source>
</evidence>
<evidence type="ECO:0000259" key="4">
    <source>
        <dbReference type="Pfam" id="PF23242"/>
    </source>
</evidence>
<dbReference type="PANTHER" id="PTHR45991">
    <property type="entry name" value="PACHYTENE CHECKPOINT PROTEIN 2"/>
    <property type="match status" value="1"/>
</dbReference>
<dbReference type="Pfam" id="PF23242">
    <property type="entry name" value="AAA_lid_TRIP13_C"/>
    <property type="match status" value="1"/>
</dbReference>
<organism evidence="5 6">
    <name type="scientific">Monoraphidium neglectum</name>
    <dbReference type="NCBI Taxonomy" id="145388"/>
    <lineage>
        <taxon>Eukaryota</taxon>
        <taxon>Viridiplantae</taxon>
        <taxon>Chlorophyta</taxon>
        <taxon>core chlorophytes</taxon>
        <taxon>Chlorophyceae</taxon>
        <taxon>CS clade</taxon>
        <taxon>Sphaeropleales</taxon>
        <taxon>Selenastraceae</taxon>
        <taxon>Monoraphidium</taxon>
    </lineage>
</organism>
<evidence type="ECO:0000256" key="1">
    <source>
        <dbReference type="ARBA" id="ARBA00022741"/>
    </source>
</evidence>
<dbReference type="RefSeq" id="XP_013899746.1">
    <property type="nucleotide sequence ID" value="XM_014044292.1"/>
</dbReference>
<keyword evidence="2" id="KW-0067">ATP-binding</keyword>
<feature type="region of interest" description="Disordered" evidence="3">
    <location>
        <begin position="63"/>
        <end position="85"/>
    </location>
</feature>
<dbReference type="AlphaFoldDB" id="A0A0D2MJE2"/>
<dbReference type="PANTHER" id="PTHR45991:SF1">
    <property type="entry name" value="PACHYTENE CHECKPOINT PROTEIN 2 HOMOLOG"/>
    <property type="match status" value="1"/>
</dbReference>
<feature type="domain" description="Pachytene checkpoint protein 2 C-terminal" evidence="4">
    <location>
        <begin position="105"/>
        <end position="159"/>
    </location>
</feature>
<dbReference type="EMBL" id="KK101480">
    <property type="protein sequence ID" value="KIZ00727.1"/>
    <property type="molecule type" value="Genomic_DNA"/>
</dbReference>
<protein>
    <recommendedName>
        <fullName evidence="4">Pachytene checkpoint protein 2 C-terminal domain-containing protein</fullName>
    </recommendedName>
</protein>
<dbReference type="Proteomes" id="UP000054498">
    <property type="component" value="Unassembled WGS sequence"/>
</dbReference>
<evidence type="ECO:0000256" key="3">
    <source>
        <dbReference type="SAM" id="MobiDB-lite"/>
    </source>
</evidence>
<dbReference type="KEGG" id="mng:MNEG_7239"/>
<keyword evidence="1" id="KW-0547">Nucleotide-binding</keyword>
<evidence type="ECO:0000313" key="6">
    <source>
        <dbReference type="Proteomes" id="UP000054498"/>
    </source>
</evidence>
<feature type="non-terminal residue" evidence="5">
    <location>
        <position position="1"/>
    </location>
</feature>
<dbReference type="STRING" id="145388.A0A0D2MJE2"/>
<dbReference type="GeneID" id="25740115"/>
<gene>
    <name evidence="5" type="ORF">MNEG_7239</name>
</gene>
<sequence length="169" mass="16627">AYIGPPSEHARYEVLRSAVQELGRAGVLGDLPPSRQLPHYHDVSGDACGGPAAADGAAACGGNGGGADGAQEGPRRPSSSDAMCTDATGAGAAAAADGELAALRALGRALRRAAAEAEGFSGRALRKLPFLAHASGAGLPVPCGCAQFLAALQGAAARERADRSELTAG</sequence>